<dbReference type="PANTHER" id="PTHR30136">
    <property type="entry name" value="HELIX-TURN-HELIX TRANSCRIPTIONAL REGULATOR, ICLR FAMILY"/>
    <property type="match status" value="1"/>
</dbReference>
<name>A0A839XSM5_9ACTN</name>
<dbReference type="SUPFAM" id="SSF55781">
    <property type="entry name" value="GAF domain-like"/>
    <property type="match status" value="1"/>
</dbReference>
<evidence type="ECO:0000256" key="2">
    <source>
        <dbReference type="ARBA" id="ARBA00023125"/>
    </source>
</evidence>
<evidence type="ECO:0000259" key="5">
    <source>
        <dbReference type="PROSITE" id="PS51077"/>
    </source>
</evidence>
<accession>A0A839XSM5</accession>
<feature type="domain" description="IclR-ED" evidence="6">
    <location>
        <begin position="95"/>
        <end position="275"/>
    </location>
</feature>
<evidence type="ECO:0000256" key="1">
    <source>
        <dbReference type="ARBA" id="ARBA00023015"/>
    </source>
</evidence>
<evidence type="ECO:0000256" key="3">
    <source>
        <dbReference type="ARBA" id="ARBA00023163"/>
    </source>
</evidence>
<dbReference type="AlphaFoldDB" id="A0A839XSM5"/>
<organism evidence="7 8">
    <name type="scientific">Modestobacter versicolor</name>
    <dbReference type="NCBI Taxonomy" id="429133"/>
    <lineage>
        <taxon>Bacteria</taxon>
        <taxon>Bacillati</taxon>
        <taxon>Actinomycetota</taxon>
        <taxon>Actinomycetes</taxon>
        <taxon>Geodermatophilales</taxon>
        <taxon>Geodermatophilaceae</taxon>
        <taxon>Modestobacter</taxon>
    </lineage>
</organism>
<dbReference type="Pfam" id="PF09339">
    <property type="entry name" value="HTH_IclR"/>
    <property type="match status" value="1"/>
</dbReference>
<dbReference type="PROSITE" id="PS51077">
    <property type="entry name" value="HTH_ICLR"/>
    <property type="match status" value="1"/>
</dbReference>
<dbReference type="InterPro" id="IPR005471">
    <property type="entry name" value="Tscrpt_reg_IclR_N"/>
</dbReference>
<dbReference type="Pfam" id="PF01614">
    <property type="entry name" value="IclR_C"/>
    <property type="match status" value="1"/>
</dbReference>
<dbReference type="PROSITE" id="PS51078">
    <property type="entry name" value="ICLR_ED"/>
    <property type="match status" value="1"/>
</dbReference>
<dbReference type="Gene3D" id="1.10.10.10">
    <property type="entry name" value="Winged helix-like DNA-binding domain superfamily/Winged helix DNA-binding domain"/>
    <property type="match status" value="1"/>
</dbReference>
<evidence type="ECO:0000256" key="4">
    <source>
        <dbReference type="SAM" id="MobiDB-lite"/>
    </source>
</evidence>
<dbReference type="Gene3D" id="3.30.450.40">
    <property type="match status" value="1"/>
</dbReference>
<dbReference type="InterPro" id="IPR050707">
    <property type="entry name" value="HTH_MetabolicPath_Reg"/>
</dbReference>
<dbReference type="PANTHER" id="PTHR30136:SF24">
    <property type="entry name" value="HTH-TYPE TRANSCRIPTIONAL REPRESSOR ALLR"/>
    <property type="match status" value="1"/>
</dbReference>
<keyword evidence="3" id="KW-0804">Transcription</keyword>
<dbReference type="InterPro" id="IPR014757">
    <property type="entry name" value="Tscrpt_reg_IclR_C"/>
</dbReference>
<evidence type="ECO:0000313" key="8">
    <source>
        <dbReference type="Proteomes" id="UP000580718"/>
    </source>
</evidence>
<dbReference type="GO" id="GO:0003700">
    <property type="term" value="F:DNA-binding transcription factor activity"/>
    <property type="evidence" value="ECO:0007669"/>
    <property type="project" value="TreeGrafter"/>
</dbReference>
<dbReference type="GO" id="GO:0003677">
    <property type="term" value="F:DNA binding"/>
    <property type="evidence" value="ECO:0007669"/>
    <property type="project" value="UniProtKB-KW"/>
</dbReference>
<dbReference type="EMBL" id="JACIBU010000001">
    <property type="protein sequence ID" value="MBB3674630.1"/>
    <property type="molecule type" value="Genomic_DNA"/>
</dbReference>
<reference evidence="7 8" key="1">
    <citation type="submission" date="2020-08" db="EMBL/GenBank/DDBJ databases">
        <title>Sequencing the genomes of 1000 actinobacteria strains.</title>
        <authorList>
            <person name="Klenk H.-P."/>
        </authorList>
    </citation>
    <scope>NUCLEOTIDE SEQUENCE [LARGE SCALE GENOMIC DNA]</scope>
    <source>
        <strain evidence="7 8">DSM 16678</strain>
    </source>
</reference>
<sequence>MPATMPLQPTTAGAPRTGRPSSTGATPPGSSPATAAGRTLAVLAAFGPEHAWLSLSDISRRTGLSLTTTHRLVGELRQWGALERGSDGRYGIGLRLLELGALAPHGLQLRELALPFLDDLHHATRANIHLAVRDGHDVVYVEALRARGAIRVLSRLGGRWPLHATGTGQVLLAYASPQVQDEVLSSPLRRFTANTITDVDQLRRVLAEVRRTGVAIAENQLPPAGALAVAVPVRGPGDEVVAALGVTVRQESTKSHALVPVLAATARGISRALGAPSVSTVDPRTVRRSVEPDLL</sequence>
<feature type="domain" description="HTH iclR-type" evidence="5">
    <location>
        <begin position="33"/>
        <end position="94"/>
    </location>
</feature>
<gene>
    <name evidence="7" type="ORF">FHX36_000365</name>
</gene>
<evidence type="ECO:0000313" key="7">
    <source>
        <dbReference type="EMBL" id="MBB3674630.1"/>
    </source>
</evidence>
<dbReference type="InterPro" id="IPR036390">
    <property type="entry name" value="WH_DNA-bd_sf"/>
</dbReference>
<dbReference type="GO" id="GO:0045892">
    <property type="term" value="P:negative regulation of DNA-templated transcription"/>
    <property type="evidence" value="ECO:0007669"/>
    <property type="project" value="TreeGrafter"/>
</dbReference>
<feature type="compositionally biased region" description="Low complexity" evidence="4">
    <location>
        <begin position="17"/>
        <end position="34"/>
    </location>
</feature>
<keyword evidence="1" id="KW-0805">Transcription regulation</keyword>
<comment type="caution">
    <text evidence="7">The sequence shown here is derived from an EMBL/GenBank/DDBJ whole genome shotgun (WGS) entry which is preliminary data.</text>
</comment>
<dbReference type="InterPro" id="IPR029016">
    <property type="entry name" value="GAF-like_dom_sf"/>
</dbReference>
<keyword evidence="2 7" id="KW-0238">DNA-binding</keyword>
<evidence type="ECO:0000259" key="6">
    <source>
        <dbReference type="PROSITE" id="PS51078"/>
    </source>
</evidence>
<dbReference type="SUPFAM" id="SSF46785">
    <property type="entry name" value="Winged helix' DNA-binding domain"/>
    <property type="match status" value="1"/>
</dbReference>
<dbReference type="SMART" id="SM00346">
    <property type="entry name" value="HTH_ICLR"/>
    <property type="match status" value="1"/>
</dbReference>
<feature type="region of interest" description="Disordered" evidence="4">
    <location>
        <begin position="1"/>
        <end position="34"/>
    </location>
</feature>
<proteinExistence type="predicted"/>
<dbReference type="InterPro" id="IPR036388">
    <property type="entry name" value="WH-like_DNA-bd_sf"/>
</dbReference>
<dbReference type="Proteomes" id="UP000580718">
    <property type="component" value="Unassembled WGS sequence"/>
</dbReference>
<protein>
    <submittedName>
        <fullName evidence="7">DNA-binding IclR family transcriptional regulator</fullName>
    </submittedName>
</protein>